<sequence>MLNFKRINKTKEIERLLYKYNDNFSPRISTIVKNMQEYAKKLAEKSYFYSIINFQEEIGILGFYLNLDLNQCYINLICLKREHQNKGLGYYILKFCEKEVRKYKISRIRLEVYKNNKKAISFYKNNNFKKENIESEKTYHLVKLLEEE</sequence>
<reference evidence="2" key="2">
    <citation type="submission" date="2021-04" db="EMBL/GenBank/DDBJ databases">
        <authorList>
            <person name="Gilroy R."/>
        </authorList>
    </citation>
    <scope>NUCLEOTIDE SEQUENCE</scope>
    <source>
        <strain evidence="2">A6-441</strain>
    </source>
</reference>
<proteinExistence type="predicted"/>
<gene>
    <name evidence="2" type="ORF">IAA47_00375</name>
</gene>
<name>A0A9E2NWE3_9FUSO</name>
<accession>A0A9E2NWE3</accession>
<feature type="domain" description="N-acetyltransferase" evidence="1">
    <location>
        <begin position="2"/>
        <end position="146"/>
    </location>
</feature>
<dbReference type="InterPro" id="IPR000182">
    <property type="entry name" value="GNAT_dom"/>
</dbReference>
<dbReference type="Gene3D" id="3.40.630.30">
    <property type="match status" value="1"/>
</dbReference>
<dbReference type="InterPro" id="IPR016181">
    <property type="entry name" value="Acyl_CoA_acyltransferase"/>
</dbReference>
<evidence type="ECO:0000259" key="1">
    <source>
        <dbReference type="PROSITE" id="PS51186"/>
    </source>
</evidence>
<evidence type="ECO:0000313" key="3">
    <source>
        <dbReference type="Proteomes" id="UP000724657"/>
    </source>
</evidence>
<dbReference type="SUPFAM" id="SSF55729">
    <property type="entry name" value="Acyl-CoA N-acyltransferases (Nat)"/>
    <property type="match status" value="1"/>
</dbReference>
<reference evidence="2" key="1">
    <citation type="journal article" date="2021" name="PeerJ">
        <title>Extensive microbial diversity within the chicken gut microbiome revealed by metagenomics and culture.</title>
        <authorList>
            <person name="Gilroy R."/>
            <person name="Ravi A."/>
            <person name="Getino M."/>
            <person name="Pursley I."/>
            <person name="Horton D.L."/>
            <person name="Alikhan N.F."/>
            <person name="Baker D."/>
            <person name="Gharbi K."/>
            <person name="Hall N."/>
            <person name="Watson M."/>
            <person name="Adriaenssens E.M."/>
            <person name="Foster-Nyarko E."/>
            <person name="Jarju S."/>
            <person name="Secka A."/>
            <person name="Antonio M."/>
            <person name="Oren A."/>
            <person name="Chaudhuri R.R."/>
            <person name="La Ragione R."/>
            <person name="Hildebrand F."/>
            <person name="Pallen M.J."/>
        </authorList>
    </citation>
    <scope>NUCLEOTIDE SEQUENCE</scope>
    <source>
        <strain evidence="2">A6-441</strain>
    </source>
</reference>
<protein>
    <submittedName>
        <fullName evidence="2">GNAT family N-acetyltransferase</fullName>
    </submittedName>
</protein>
<dbReference type="Proteomes" id="UP000724657">
    <property type="component" value="Unassembled WGS sequence"/>
</dbReference>
<evidence type="ECO:0000313" key="2">
    <source>
        <dbReference type="EMBL" id="MBU3841450.1"/>
    </source>
</evidence>
<dbReference type="AlphaFoldDB" id="A0A9E2NWE3"/>
<dbReference type="PROSITE" id="PS51186">
    <property type="entry name" value="GNAT"/>
    <property type="match status" value="1"/>
</dbReference>
<comment type="caution">
    <text evidence="2">The sequence shown here is derived from an EMBL/GenBank/DDBJ whole genome shotgun (WGS) entry which is preliminary data.</text>
</comment>
<dbReference type="EMBL" id="JAHLFN010000008">
    <property type="protein sequence ID" value="MBU3841450.1"/>
    <property type="molecule type" value="Genomic_DNA"/>
</dbReference>
<dbReference type="CDD" id="cd04301">
    <property type="entry name" value="NAT_SF"/>
    <property type="match status" value="1"/>
</dbReference>
<organism evidence="2 3">
    <name type="scientific">Candidatus Fusobacterium pullicola</name>
    <dbReference type="NCBI Taxonomy" id="2838601"/>
    <lineage>
        <taxon>Bacteria</taxon>
        <taxon>Fusobacteriati</taxon>
        <taxon>Fusobacteriota</taxon>
        <taxon>Fusobacteriia</taxon>
        <taxon>Fusobacteriales</taxon>
        <taxon>Fusobacteriaceae</taxon>
        <taxon>Fusobacterium</taxon>
    </lineage>
</organism>
<dbReference type="GO" id="GO:0016747">
    <property type="term" value="F:acyltransferase activity, transferring groups other than amino-acyl groups"/>
    <property type="evidence" value="ECO:0007669"/>
    <property type="project" value="InterPro"/>
</dbReference>
<dbReference type="Pfam" id="PF00583">
    <property type="entry name" value="Acetyltransf_1"/>
    <property type="match status" value="1"/>
</dbReference>